<proteinExistence type="predicted"/>
<dbReference type="EMBL" id="BAAAPC010000019">
    <property type="protein sequence ID" value="GAA2008886.1"/>
    <property type="molecule type" value="Genomic_DNA"/>
</dbReference>
<reference evidence="2" key="1">
    <citation type="journal article" date="2019" name="Int. J. Syst. Evol. Microbiol.">
        <title>The Global Catalogue of Microorganisms (GCM) 10K type strain sequencing project: providing services to taxonomists for standard genome sequencing and annotation.</title>
        <authorList>
            <consortium name="The Broad Institute Genomics Platform"/>
            <consortium name="The Broad Institute Genome Sequencing Center for Infectious Disease"/>
            <person name="Wu L."/>
            <person name="Ma J."/>
        </authorList>
    </citation>
    <scope>NUCLEOTIDE SEQUENCE [LARGE SCALE GENOMIC DNA]</scope>
    <source>
        <strain evidence="2">JCM 15313</strain>
    </source>
</reference>
<dbReference type="Proteomes" id="UP001501585">
    <property type="component" value="Unassembled WGS sequence"/>
</dbReference>
<comment type="caution">
    <text evidence="1">The sequence shown here is derived from an EMBL/GenBank/DDBJ whole genome shotgun (WGS) entry which is preliminary data.</text>
</comment>
<sequence length="308" mass="35003">MYKGSDFGRWQRDEDRIAVARRMAWRDGRSTIPGLLQFRSASRSAGVADPEASTLEFCDHLIREGDRQVSLSARYFKVMLLREQGEPERAMAELELLERCAPTVHTAEQLGSLWAADGDLERALHWYTCALTLECPSDGAERRDRRQAGRNRTALRTSLGLPPDDLDFRMFQEDLEAEARCLREHPDTGEPVLTPFFPRSEVERAEAVDALPPGVESGMYYQRNEIIWQIAAETSGVWRRLLIPVTVEDAEVVKRLPSGREDQPGTREYYLRDQAEREGAQAWPPNDPAPCWCSSGQSYACCCGRPRR</sequence>
<organism evidence="1 2">
    <name type="scientific">Nocardiopsis rhodophaea</name>
    <dbReference type="NCBI Taxonomy" id="280238"/>
    <lineage>
        <taxon>Bacteria</taxon>
        <taxon>Bacillati</taxon>
        <taxon>Actinomycetota</taxon>
        <taxon>Actinomycetes</taxon>
        <taxon>Streptosporangiales</taxon>
        <taxon>Nocardiopsidaceae</taxon>
        <taxon>Nocardiopsis</taxon>
    </lineage>
</organism>
<evidence type="ECO:0008006" key="3">
    <source>
        <dbReference type="Google" id="ProtNLM"/>
    </source>
</evidence>
<dbReference type="RefSeq" id="WP_344101729.1">
    <property type="nucleotide sequence ID" value="NZ_BAAAPC010000019.1"/>
</dbReference>
<name>A0ABP5EWR7_9ACTN</name>
<gene>
    <name evidence="1" type="ORF">GCM10009799_40820</name>
</gene>
<protein>
    <recommendedName>
        <fullName evidence="3">SEC-C motif-containing protein</fullName>
    </recommendedName>
</protein>
<keyword evidence="2" id="KW-1185">Reference proteome</keyword>
<evidence type="ECO:0000313" key="1">
    <source>
        <dbReference type="EMBL" id="GAA2008886.1"/>
    </source>
</evidence>
<accession>A0ABP5EWR7</accession>
<evidence type="ECO:0000313" key="2">
    <source>
        <dbReference type="Proteomes" id="UP001501585"/>
    </source>
</evidence>